<evidence type="ECO:0000313" key="2">
    <source>
        <dbReference type="EMBL" id="KAB5588494.1"/>
    </source>
</evidence>
<evidence type="ECO:0000313" key="3">
    <source>
        <dbReference type="Proteomes" id="UP000383932"/>
    </source>
</evidence>
<dbReference type="PANTHER" id="PTHR31639:SF256">
    <property type="entry name" value="OS07G0242900 PROTEIN"/>
    <property type="match status" value="1"/>
</dbReference>
<proteinExistence type="predicted"/>
<dbReference type="SUPFAM" id="SSF81383">
    <property type="entry name" value="F-box domain"/>
    <property type="match status" value="1"/>
</dbReference>
<keyword evidence="3" id="KW-1185">Reference proteome</keyword>
<dbReference type="InterPro" id="IPR032675">
    <property type="entry name" value="LRR_dom_sf"/>
</dbReference>
<dbReference type="SUPFAM" id="SSF52047">
    <property type="entry name" value="RNI-like"/>
    <property type="match status" value="1"/>
</dbReference>
<dbReference type="PANTHER" id="PTHR31639">
    <property type="entry name" value="F-BOX PROTEIN-LIKE"/>
    <property type="match status" value="1"/>
</dbReference>
<gene>
    <name evidence="2" type="ORF">CTheo_8065</name>
</gene>
<dbReference type="Gene3D" id="3.80.10.10">
    <property type="entry name" value="Ribonuclease Inhibitor"/>
    <property type="match status" value="1"/>
</dbReference>
<dbReference type="Gene3D" id="1.20.1280.50">
    <property type="match status" value="1"/>
</dbReference>
<dbReference type="EMBL" id="SSOP01000439">
    <property type="protein sequence ID" value="KAB5588494.1"/>
    <property type="molecule type" value="Genomic_DNA"/>
</dbReference>
<dbReference type="InterPro" id="IPR036047">
    <property type="entry name" value="F-box-like_dom_sf"/>
</dbReference>
<dbReference type="AlphaFoldDB" id="A0A5N5QA07"/>
<dbReference type="CDD" id="cd09917">
    <property type="entry name" value="F-box_SF"/>
    <property type="match status" value="1"/>
</dbReference>
<dbReference type="PROSITE" id="PS50181">
    <property type="entry name" value="FBOX"/>
    <property type="match status" value="1"/>
</dbReference>
<evidence type="ECO:0000259" key="1">
    <source>
        <dbReference type="PROSITE" id="PS50181"/>
    </source>
</evidence>
<accession>A0A5N5QA07</accession>
<dbReference type="Proteomes" id="UP000383932">
    <property type="component" value="Unassembled WGS sequence"/>
</dbReference>
<organism evidence="2 3">
    <name type="scientific">Ceratobasidium theobromae</name>
    <dbReference type="NCBI Taxonomy" id="1582974"/>
    <lineage>
        <taxon>Eukaryota</taxon>
        <taxon>Fungi</taxon>
        <taxon>Dikarya</taxon>
        <taxon>Basidiomycota</taxon>
        <taxon>Agaricomycotina</taxon>
        <taxon>Agaricomycetes</taxon>
        <taxon>Cantharellales</taxon>
        <taxon>Ceratobasidiaceae</taxon>
        <taxon>Ceratobasidium</taxon>
    </lineage>
</organism>
<dbReference type="Pfam" id="PF12937">
    <property type="entry name" value="F-box-like"/>
    <property type="match status" value="1"/>
</dbReference>
<dbReference type="OrthoDB" id="2585512at2759"/>
<dbReference type="InterPro" id="IPR001810">
    <property type="entry name" value="F-box_dom"/>
</dbReference>
<feature type="domain" description="F-box" evidence="1">
    <location>
        <begin position="4"/>
        <end position="54"/>
    </location>
</feature>
<dbReference type="SMART" id="SM00256">
    <property type="entry name" value="FBOX"/>
    <property type="match status" value="1"/>
</dbReference>
<protein>
    <submittedName>
        <fullName evidence="2">F-box-like domain containing protein</fullName>
    </submittedName>
</protein>
<sequence>MASSPNGLYLPPELLRNLFEFLPQRDLASACLVSKGWCELAFRYLHRNRTIRGISGLERFTAQVVADPQNYLTSCIHSLSLQFQSELEEPPGLIDMVTSFRRFRWVIPKLKHLKYLEWHEVTYFETDLVIGILRDFAAKCPQLEALTVRCVTYHPRGRITTKRLNEAFRFSNLKYLDMFYEDESVWADDINPHPAVPIETFDDIVGNAPYVSHLSLEDGGCNVLWDMKNPLKNLSHLRLVLSKEYAATAGHPSLDHLIDFFTKHPHITDLEVDGFQRFQETGYSPSTGLFPSLKRFVGPAAVCMDILTSPTGVHLETIVIKDDYSTFPDYTQSIRELARVIQPLPKLKELYFSTSADDKQGTLDTGSLEMLLAATPALESLGLSCFSLKLVSD</sequence>
<reference evidence="2 3" key="1">
    <citation type="journal article" date="2019" name="Fungal Biol. Biotechnol.">
        <title>Draft genome sequence of fastidious pathogen Ceratobasidium theobromae, which causes vascular-streak dieback in Theobroma cacao.</title>
        <authorList>
            <person name="Ali S.S."/>
            <person name="Asman A."/>
            <person name="Shao J."/>
            <person name="Firmansyah A.P."/>
            <person name="Susilo A.W."/>
            <person name="Rosmana A."/>
            <person name="McMahon P."/>
            <person name="Junaid M."/>
            <person name="Guest D."/>
            <person name="Kheng T.Y."/>
            <person name="Meinhardt L.W."/>
            <person name="Bailey B.A."/>
        </authorList>
    </citation>
    <scope>NUCLEOTIDE SEQUENCE [LARGE SCALE GENOMIC DNA]</scope>
    <source>
        <strain evidence="2 3">CT2</strain>
    </source>
</reference>
<comment type="caution">
    <text evidence="2">The sequence shown here is derived from an EMBL/GenBank/DDBJ whole genome shotgun (WGS) entry which is preliminary data.</text>
</comment>
<name>A0A5N5QA07_9AGAM</name>